<keyword evidence="1" id="KW-0479">Metal-binding</keyword>
<keyword evidence="3" id="KW-0812">Transmembrane</keyword>
<dbReference type="InParanoid" id="A0A1X2HNI3"/>
<dbReference type="EMBL" id="MCGN01000002">
    <property type="protein sequence ID" value="ORZ00921.1"/>
    <property type="molecule type" value="Genomic_DNA"/>
</dbReference>
<dbReference type="Pfam" id="PF14608">
    <property type="entry name" value="zf-CCCH_2"/>
    <property type="match status" value="2"/>
</dbReference>
<sequence length="434" mass="47674">MTSYSRNNAANANVVLVGTLVVAVSTIVCYKLFWGGSGSSKRTSANDKTHSRGIKDNKAADKEAEPIAAETKKMETGTAPAETFPIVAAPEVKTANYEIQEKKKENMSEEGEQKGETVREQEEQTQPEERETPSQQQPVFSPPPSAAVPVVTTDVTEKQTEQVTQASEAEAPLISTPTPETEDEKREDDGPCDSSKEDDTAPTPVASSSTTSSSSASAKHTAEYPQPAPVDTTRSVPTSATIATATATTTTTTVDKNDDSSAPHTAETTPTVGPTATTESPNHRENKKEFWSPQPTEVKEYSIAWPDMMHFQHQQHHQPQQQQYQANFPAIHDSFYSVNAGDAVAAPAAQQAQQRRSGSGRRTGNRKQRLSRIEMIEQQRQSYIPPMKSRCDYWPTCTNKNCKFRHPVKPCRAGDACSFGDRCMFLHPKDYYDQ</sequence>
<feature type="compositionally biased region" description="Basic and acidic residues" evidence="2">
    <location>
        <begin position="44"/>
        <end position="75"/>
    </location>
</feature>
<feature type="compositionally biased region" description="Basic and acidic residues" evidence="2">
    <location>
        <begin position="99"/>
        <end position="132"/>
    </location>
</feature>
<dbReference type="GO" id="GO:0008270">
    <property type="term" value="F:zinc ion binding"/>
    <property type="evidence" value="ECO:0007669"/>
    <property type="project" value="UniProtKB-KW"/>
</dbReference>
<comment type="caution">
    <text evidence="5">The sequence shown here is derived from an EMBL/GenBank/DDBJ whole genome shotgun (WGS) entry which is preliminary data.</text>
</comment>
<evidence type="ECO:0000259" key="4">
    <source>
        <dbReference type="PROSITE" id="PS50103"/>
    </source>
</evidence>
<gene>
    <name evidence="5" type="ORF">BCR43DRAFT_511861</name>
</gene>
<keyword evidence="6" id="KW-1185">Reference proteome</keyword>
<evidence type="ECO:0000313" key="6">
    <source>
        <dbReference type="Proteomes" id="UP000242180"/>
    </source>
</evidence>
<feature type="compositionally biased region" description="Low complexity" evidence="2">
    <location>
        <begin position="265"/>
        <end position="279"/>
    </location>
</feature>
<keyword evidence="1" id="KW-0863">Zinc-finger</keyword>
<feature type="compositionally biased region" description="Low complexity" evidence="2">
    <location>
        <begin position="238"/>
        <end position="253"/>
    </location>
</feature>
<feature type="compositionally biased region" description="Basic and acidic residues" evidence="2">
    <location>
        <begin position="281"/>
        <end position="290"/>
    </location>
</feature>
<dbReference type="AlphaFoldDB" id="A0A1X2HNI3"/>
<feature type="compositionally biased region" description="Basic and acidic residues" evidence="2">
    <location>
        <begin position="183"/>
        <end position="199"/>
    </location>
</feature>
<dbReference type="Gene3D" id="4.10.1000.40">
    <property type="match status" value="1"/>
</dbReference>
<dbReference type="Proteomes" id="UP000242180">
    <property type="component" value="Unassembled WGS sequence"/>
</dbReference>
<dbReference type="InterPro" id="IPR000571">
    <property type="entry name" value="Znf_CCCH"/>
</dbReference>
<feature type="zinc finger region" description="C3H1-type" evidence="1">
    <location>
        <begin position="396"/>
        <end position="430"/>
    </location>
</feature>
<feature type="transmembrane region" description="Helical" evidence="3">
    <location>
        <begin position="12"/>
        <end position="33"/>
    </location>
</feature>
<evidence type="ECO:0000256" key="2">
    <source>
        <dbReference type="SAM" id="MobiDB-lite"/>
    </source>
</evidence>
<evidence type="ECO:0000313" key="5">
    <source>
        <dbReference type="EMBL" id="ORZ00921.1"/>
    </source>
</evidence>
<proteinExistence type="predicted"/>
<evidence type="ECO:0000256" key="3">
    <source>
        <dbReference type="SAM" id="Phobius"/>
    </source>
</evidence>
<keyword evidence="3" id="KW-1133">Transmembrane helix</keyword>
<feature type="region of interest" description="Disordered" evidence="2">
    <location>
        <begin position="98"/>
        <end position="294"/>
    </location>
</feature>
<feature type="region of interest" description="Disordered" evidence="2">
    <location>
        <begin position="38"/>
        <end position="82"/>
    </location>
</feature>
<dbReference type="OrthoDB" id="438553at2759"/>
<accession>A0A1X2HNI3</accession>
<dbReference type="STRING" id="13706.A0A1X2HNI3"/>
<feature type="domain" description="C3H1-type" evidence="4">
    <location>
        <begin position="396"/>
        <end position="430"/>
    </location>
</feature>
<feature type="compositionally biased region" description="Low complexity" evidence="2">
    <location>
        <begin position="346"/>
        <end position="362"/>
    </location>
</feature>
<name>A0A1X2HNI3_SYNRA</name>
<protein>
    <recommendedName>
        <fullName evidence="4">C3H1-type domain-containing protein</fullName>
    </recommendedName>
</protein>
<keyword evidence="1" id="KW-0862">Zinc</keyword>
<organism evidence="5 6">
    <name type="scientific">Syncephalastrum racemosum</name>
    <name type="common">Filamentous fungus</name>
    <dbReference type="NCBI Taxonomy" id="13706"/>
    <lineage>
        <taxon>Eukaryota</taxon>
        <taxon>Fungi</taxon>
        <taxon>Fungi incertae sedis</taxon>
        <taxon>Mucoromycota</taxon>
        <taxon>Mucoromycotina</taxon>
        <taxon>Mucoromycetes</taxon>
        <taxon>Mucorales</taxon>
        <taxon>Syncephalastraceae</taxon>
        <taxon>Syncephalastrum</taxon>
    </lineage>
</organism>
<reference evidence="5 6" key="1">
    <citation type="submission" date="2016-07" db="EMBL/GenBank/DDBJ databases">
        <title>Pervasive Adenine N6-methylation of Active Genes in Fungi.</title>
        <authorList>
            <consortium name="DOE Joint Genome Institute"/>
            <person name="Mondo S.J."/>
            <person name="Dannebaum R.O."/>
            <person name="Kuo R.C."/>
            <person name="Labutti K."/>
            <person name="Haridas S."/>
            <person name="Kuo A."/>
            <person name="Salamov A."/>
            <person name="Ahrendt S.R."/>
            <person name="Lipzen A."/>
            <person name="Sullivan W."/>
            <person name="Andreopoulos W.B."/>
            <person name="Clum A."/>
            <person name="Lindquist E."/>
            <person name="Daum C."/>
            <person name="Ramamoorthy G.K."/>
            <person name="Gryganskyi A."/>
            <person name="Culley D."/>
            <person name="Magnuson J.K."/>
            <person name="James T.Y."/>
            <person name="O'Malley M.A."/>
            <person name="Stajich J.E."/>
            <person name="Spatafora J.W."/>
            <person name="Visel A."/>
            <person name="Grigoriev I.V."/>
        </authorList>
    </citation>
    <scope>NUCLEOTIDE SEQUENCE [LARGE SCALE GENOMIC DNA]</scope>
    <source>
        <strain evidence="5 6">NRRL 2496</strain>
    </source>
</reference>
<feature type="region of interest" description="Disordered" evidence="2">
    <location>
        <begin position="346"/>
        <end position="369"/>
    </location>
</feature>
<dbReference type="PROSITE" id="PS50103">
    <property type="entry name" value="ZF_C3H1"/>
    <property type="match status" value="1"/>
</dbReference>
<keyword evidence="3" id="KW-0472">Membrane</keyword>
<evidence type="ECO:0000256" key="1">
    <source>
        <dbReference type="PROSITE-ProRule" id="PRU00723"/>
    </source>
</evidence>
<feature type="compositionally biased region" description="Low complexity" evidence="2">
    <location>
        <begin position="201"/>
        <end position="218"/>
    </location>
</feature>